<proteinExistence type="inferred from homology"/>
<dbReference type="Pfam" id="PF02604">
    <property type="entry name" value="PhdYeFM_antitox"/>
    <property type="match status" value="1"/>
</dbReference>
<dbReference type="NCBIfam" id="TIGR01552">
    <property type="entry name" value="phd_fam"/>
    <property type="match status" value="1"/>
</dbReference>
<dbReference type="Proteomes" id="UP000053676">
    <property type="component" value="Unassembled WGS sequence"/>
</dbReference>
<dbReference type="Gene3D" id="3.40.1620.10">
    <property type="entry name" value="YefM-like domain"/>
    <property type="match status" value="1"/>
</dbReference>
<dbReference type="KEGG" id="nai:NECAME_17856"/>
<name>W2THU4_NECAM</name>
<keyword evidence="3" id="KW-1185">Reference proteome</keyword>
<accession>W2THU4</accession>
<protein>
    <submittedName>
        <fullName evidence="2">Prevent-host-death family protein</fullName>
    </submittedName>
</protein>
<reference evidence="3" key="1">
    <citation type="journal article" date="2014" name="Nat. Genet.">
        <title>Genome of the human hookworm Necator americanus.</title>
        <authorList>
            <person name="Tang Y.T."/>
            <person name="Gao X."/>
            <person name="Rosa B.A."/>
            <person name="Abubucker S."/>
            <person name="Hallsworth-Pepin K."/>
            <person name="Martin J."/>
            <person name="Tyagi R."/>
            <person name="Heizer E."/>
            <person name="Zhang X."/>
            <person name="Bhonagiri-Palsikar V."/>
            <person name="Minx P."/>
            <person name="Warren W.C."/>
            <person name="Wang Q."/>
            <person name="Zhan B."/>
            <person name="Hotez P.J."/>
            <person name="Sternberg P.W."/>
            <person name="Dougall A."/>
            <person name="Gaze S.T."/>
            <person name="Mulvenna J."/>
            <person name="Sotillo J."/>
            <person name="Ranganathan S."/>
            <person name="Rabelo E.M."/>
            <person name="Wilson R.K."/>
            <person name="Felgner P.L."/>
            <person name="Bethony J."/>
            <person name="Hawdon J.M."/>
            <person name="Gasser R.B."/>
            <person name="Loukas A."/>
            <person name="Mitreva M."/>
        </authorList>
    </citation>
    <scope>NUCLEOTIDE SEQUENCE [LARGE SCALE GENOMIC DNA]</scope>
</reference>
<evidence type="ECO:0000313" key="2">
    <source>
        <dbReference type="EMBL" id="ETN81645.1"/>
    </source>
</evidence>
<dbReference type="InterPro" id="IPR051416">
    <property type="entry name" value="phD-YefM_TA_antitoxins"/>
</dbReference>
<dbReference type="AlphaFoldDB" id="W2THU4"/>
<sequence length="86" mass="9804">MLRQNSVGAFEAKTHFSQLIERAMHGEEIFITRRGIPVAKLVPADANHDSKSAQDAATRLRALAKEMQLGPFHWDEWKDYRDIGRA</sequence>
<dbReference type="InterPro" id="IPR006442">
    <property type="entry name" value="Antitoxin_Phd/YefM"/>
</dbReference>
<dbReference type="InterPro" id="IPR036165">
    <property type="entry name" value="YefM-like_sf"/>
</dbReference>
<evidence type="ECO:0000256" key="1">
    <source>
        <dbReference type="ARBA" id="ARBA00009981"/>
    </source>
</evidence>
<gene>
    <name evidence="2" type="ORF">NECAME_17856</name>
</gene>
<dbReference type="SUPFAM" id="SSF143120">
    <property type="entry name" value="YefM-like"/>
    <property type="match status" value="1"/>
</dbReference>
<evidence type="ECO:0000313" key="3">
    <source>
        <dbReference type="Proteomes" id="UP000053676"/>
    </source>
</evidence>
<organism evidence="2 3">
    <name type="scientific">Necator americanus</name>
    <name type="common">Human hookworm</name>
    <dbReference type="NCBI Taxonomy" id="51031"/>
    <lineage>
        <taxon>Eukaryota</taxon>
        <taxon>Metazoa</taxon>
        <taxon>Ecdysozoa</taxon>
        <taxon>Nematoda</taxon>
        <taxon>Chromadorea</taxon>
        <taxon>Rhabditida</taxon>
        <taxon>Rhabditina</taxon>
        <taxon>Rhabditomorpha</taxon>
        <taxon>Strongyloidea</taxon>
        <taxon>Ancylostomatidae</taxon>
        <taxon>Bunostominae</taxon>
        <taxon>Necator</taxon>
    </lineage>
</organism>
<dbReference type="EMBL" id="KI658674">
    <property type="protein sequence ID" value="ETN81645.1"/>
    <property type="molecule type" value="Genomic_DNA"/>
</dbReference>
<dbReference type="PANTHER" id="PTHR35377">
    <property type="entry name" value="ANTITOXIN VAPB49-RELATED-RELATED"/>
    <property type="match status" value="1"/>
</dbReference>
<comment type="similarity">
    <text evidence="1">Belongs to the phD/YefM antitoxin family.</text>
</comment>